<feature type="compositionally biased region" description="Basic and acidic residues" evidence="9">
    <location>
        <begin position="51"/>
        <end position="63"/>
    </location>
</feature>
<evidence type="ECO:0000256" key="5">
    <source>
        <dbReference type="ARBA" id="ARBA00023015"/>
    </source>
</evidence>
<feature type="compositionally biased region" description="Polar residues" evidence="9">
    <location>
        <begin position="1"/>
        <end position="14"/>
    </location>
</feature>
<dbReference type="InterPro" id="IPR057310">
    <property type="entry name" value="PER1-3_bHLH"/>
</dbReference>
<dbReference type="Pfam" id="PF12114">
    <property type="entry name" value="Period_C"/>
    <property type="match status" value="1"/>
</dbReference>
<dbReference type="Pfam" id="PF08447">
    <property type="entry name" value="PAS_3"/>
    <property type="match status" value="1"/>
</dbReference>
<feature type="compositionally biased region" description="Low complexity" evidence="9">
    <location>
        <begin position="1230"/>
        <end position="1247"/>
    </location>
</feature>
<dbReference type="InterPro" id="IPR050760">
    <property type="entry name" value="Period_circadian_regulator"/>
</dbReference>
<feature type="region of interest" description="Disordered" evidence="9">
    <location>
        <begin position="837"/>
        <end position="933"/>
    </location>
</feature>
<feature type="compositionally biased region" description="Polar residues" evidence="9">
    <location>
        <begin position="534"/>
        <end position="546"/>
    </location>
</feature>
<keyword evidence="3" id="KW-0963">Cytoplasm</keyword>
<dbReference type="GO" id="GO:0043153">
    <property type="term" value="P:entrainment of circadian clock by photoperiod"/>
    <property type="evidence" value="ECO:0007669"/>
    <property type="project" value="TreeGrafter"/>
</dbReference>
<feature type="compositionally biased region" description="Polar residues" evidence="9">
    <location>
        <begin position="1181"/>
        <end position="1190"/>
    </location>
</feature>
<proteinExistence type="predicted"/>
<dbReference type="FunFam" id="3.30.450.20:FF:000013">
    <property type="entry name" value="Period circadian protein homolog 2"/>
    <property type="match status" value="1"/>
</dbReference>
<evidence type="ECO:0000256" key="6">
    <source>
        <dbReference type="ARBA" id="ARBA00023108"/>
    </source>
</evidence>
<dbReference type="InterPro" id="IPR013655">
    <property type="entry name" value="PAS_fold_3"/>
</dbReference>
<dbReference type="GeneID" id="105902405"/>
<dbReference type="InterPro" id="IPR022728">
    <property type="entry name" value="Period_circadian-like_C"/>
</dbReference>
<keyword evidence="11" id="KW-1185">Reference proteome</keyword>
<feature type="region of interest" description="Disordered" evidence="9">
    <location>
        <begin position="1203"/>
        <end position="1267"/>
    </location>
</feature>
<dbReference type="SUPFAM" id="SSF55785">
    <property type="entry name" value="PYP-like sensor domain (PAS domain)"/>
    <property type="match status" value="1"/>
</dbReference>
<feature type="region of interest" description="Disordered" evidence="9">
    <location>
        <begin position="1385"/>
        <end position="1436"/>
    </location>
</feature>
<keyword evidence="7" id="KW-0804">Transcription</keyword>
<evidence type="ECO:0000256" key="8">
    <source>
        <dbReference type="ARBA" id="ARBA00023242"/>
    </source>
</evidence>
<feature type="compositionally biased region" description="Basic and acidic residues" evidence="9">
    <location>
        <begin position="77"/>
        <end position="89"/>
    </location>
</feature>
<dbReference type="Gene3D" id="3.30.450.20">
    <property type="entry name" value="PAS domain"/>
    <property type="match status" value="2"/>
</dbReference>
<evidence type="ECO:0000256" key="3">
    <source>
        <dbReference type="ARBA" id="ARBA00022490"/>
    </source>
</evidence>
<reference evidence="12" key="1">
    <citation type="submission" date="2025-08" db="UniProtKB">
        <authorList>
            <consortium name="RefSeq"/>
        </authorList>
    </citation>
    <scope>IDENTIFICATION</scope>
</reference>
<feature type="domain" description="PAS" evidence="10">
    <location>
        <begin position="391"/>
        <end position="434"/>
    </location>
</feature>
<feature type="compositionally biased region" description="Gly residues" evidence="9">
    <location>
        <begin position="1216"/>
        <end position="1229"/>
    </location>
</feature>
<keyword evidence="6" id="KW-0090">Biological rhythms</keyword>
<feature type="compositionally biased region" description="Polar residues" evidence="9">
    <location>
        <begin position="134"/>
        <end position="151"/>
    </location>
</feature>
<dbReference type="GO" id="GO:0000976">
    <property type="term" value="F:transcription cis-regulatory region binding"/>
    <property type="evidence" value="ECO:0007669"/>
    <property type="project" value="TreeGrafter"/>
</dbReference>
<dbReference type="InterPro" id="IPR035965">
    <property type="entry name" value="PAS-like_dom_sf"/>
</dbReference>
<dbReference type="CDD" id="cd00130">
    <property type="entry name" value="PAS"/>
    <property type="match status" value="1"/>
</dbReference>
<evidence type="ECO:0000256" key="1">
    <source>
        <dbReference type="ARBA" id="ARBA00004123"/>
    </source>
</evidence>
<feature type="compositionally biased region" description="Basic residues" evidence="9">
    <location>
        <begin position="866"/>
        <end position="878"/>
    </location>
</feature>
<dbReference type="KEGG" id="char:105902405"/>
<dbReference type="GO" id="GO:0000122">
    <property type="term" value="P:negative regulation of transcription by RNA polymerase II"/>
    <property type="evidence" value="ECO:0007669"/>
    <property type="project" value="TreeGrafter"/>
</dbReference>
<protein>
    <submittedName>
        <fullName evidence="12">Period circadian protein homolog 1a</fullName>
    </submittedName>
</protein>
<dbReference type="OrthoDB" id="7788983at2759"/>
<evidence type="ECO:0000313" key="11">
    <source>
        <dbReference type="Proteomes" id="UP000515152"/>
    </source>
</evidence>
<feature type="compositionally biased region" description="Basic and acidic residues" evidence="9">
    <location>
        <begin position="1412"/>
        <end position="1421"/>
    </location>
</feature>
<organism evidence="11 12">
    <name type="scientific">Clupea harengus</name>
    <name type="common">Atlantic herring</name>
    <dbReference type="NCBI Taxonomy" id="7950"/>
    <lineage>
        <taxon>Eukaryota</taxon>
        <taxon>Metazoa</taxon>
        <taxon>Chordata</taxon>
        <taxon>Craniata</taxon>
        <taxon>Vertebrata</taxon>
        <taxon>Euteleostomi</taxon>
        <taxon>Actinopterygii</taxon>
        <taxon>Neopterygii</taxon>
        <taxon>Teleostei</taxon>
        <taxon>Clupei</taxon>
        <taxon>Clupeiformes</taxon>
        <taxon>Clupeoidei</taxon>
        <taxon>Clupeidae</taxon>
        <taxon>Clupea</taxon>
    </lineage>
</organism>
<dbReference type="InterPro" id="IPR048814">
    <property type="entry name" value="Per1-3_PAS-A"/>
</dbReference>
<feature type="region of interest" description="Disordered" evidence="9">
    <location>
        <begin position="747"/>
        <end position="805"/>
    </location>
</feature>
<feature type="compositionally biased region" description="Low complexity" evidence="9">
    <location>
        <begin position="32"/>
        <end position="44"/>
    </location>
</feature>
<name>A0A6P3VZH8_CLUHA</name>
<feature type="region of interest" description="Disordered" evidence="9">
    <location>
        <begin position="1093"/>
        <end position="1124"/>
    </location>
</feature>
<evidence type="ECO:0000256" key="2">
    <source>
        <dbReference type="ARBA" id="ARBA00004496"/>
    </source>
</evidence>
<accession>A0A6P3VZH8</accession>
<dbReference type="GO" id="GO:0005634">
    <property type="term" value="C:nucleus"/>
    <property type="evidence" value="ECO:0007669"/>
    <property type="project" value="UniProtKB-SubCell"/>
</dbReference>
<feature type="compositionally biased region" description="Low complexity" evidence="9">
    <location>
        <begin position="1393"/>
        <end position="1403"/>
    </location>
</feature>
<keyword evidence="5" id="KW-0805">Transcription regulation</keyword>
<keyword evidence="4" id="KW-0677">Repeat</keyword>
<keyword evidence="8" id="KW-0539">Nucleus</keyword>
<dbReference type="RefSeq" id="XP_012685443.1">
    <property type="nucleotide sequence ID" value="XM_012829989.3"/>
</dbReference>
<dbReference type="GO" id="GO:0032922">
    <property type="term" value="P:circadian regulation of gene expression"/>
    <property type="evidence" value="ECO:0007669"/>
    <property type="project" value="TreeGrafter"/>
</dbReference>
<comment type="subcellular location">
    <subcellularLocation>
        <location evidence="2">Cytoplasm</location>
    </subcellularLocation>
    <subcellularLocation>
        <location evidence="1">Nucleus</location>
    </subcellularLocation>
</comment>
<dbReference type="InterPro" id="IPR000014">
    <property type="entry name" value="PAS"/>
</dbReference>
<dbReference type="Pfam" id="PF23170">
    <property type="entry name" value="bHLH_PER"/>
    <property type="match status" value="1"/>
</dbReference>
<sequence>MSKANSEATVSSNAIGGPAGAEDDDEVGREASSPMLSGSSLSSGEQKPSNGKRDTRTPRRTNLDDTDGGSASSGNDSAERECEGRRGREASSCSSHNGKDSALETTESKSSNSHSPSPPSSSMAYSLLSGGSSEQDPPSTSGCSSDHPQRLQTQRELLKALRELKIRMPPDHRGKGRSSTLASLQYALSCVKQVRANQDYYHQWNVEETHGCCLDLSTFTIEELDNITSEYTLQNTDTFSVAVSFLSGKVVYISPQASSRLCCKPEQLQGALFSELLAPQDVSTFYSSTSPCKLPAWPSCNTSDFPGDCTQEKSMFCRISGAKGSEVEVRYYPFRLTPYQLTLRDSDNSQPQPCCLLIAEKVHSGYEAPRIPDDKRIFTTSHSPSCVFQEIDERAVPLLGYLPQDLVGTPMLYYLHPEDRPLMLTIHKKILQFAGQPFDHSSMRMCARSGEYLTIDTSWSSFINPWSRKVAFIVGRHKVRTSPLNEDVFTPPGGNEVRSVSPDVAQLSEKIHRVLVQPVHCGSSQGYGSLGSGTEQHASTGSSSDSAGRGNELRSLSQNQLRPMTFQQMCKDIHMVKTSGQDVFMESRNRPPPCKYSSLVVRANLQKSVENSKEVLQGAPPSLKPLPVSTPPPRKERVTAYSYQQLNCLDSIIRYLDSCNVPNTVKRKCGSSSGTTSSTSDDDKVTGITETLVVADGSKPALSPLALHCKAESVVSVTSLCSFSSTIVHVGDKKPPESDIVMMEEAPTTPTLTPTPTPAPSTPTLATSSMTQPPPLPSASPSTSTLPGKDTRRTGSAATPGGGAGLATVGLTKEVLSTHTQQEEKAFLNRFKGLSELLVPQPKPSPPPAGKGVRSSQDYPAGGTSGRKRGRGGKRRKHQPEGSHLGSYPAPFTMPPRPPTALFNPGCFPTGPHISMGPQTSSSSWPSSVGSHASIPPTNPQFAPGCLPYYPIYPPQMPHMPQMPTSQVIPSMLPPVMALILPNYMYPQLGGLPQLNLAGAAPLNTPIPNLNTATAPQPMPQLNPFTPQFNPAMPQMNPVLNPAAVGHPGLMPSLMPFNPTMPAVPQPFYNPNIMYPPFPNTVPMTPASGNLFTHGPSRSCTPQSGGGLANEERDDADSPLFHSRCSSPLNLVQLEELAGTKAEGSAMGLQQTPPPVGAASQGMSGSNSNGDTNGDDDNVETNESNQDAMSTSSDLLDLLMQEDSRSRTGSATSGSGSSGSGLGSSGSGSNGCSTTGSGSGTGSSNTSKYFGSVDSSENDHSHKQQAGDATDDQFIKYVLQDPIWLLMANTDDKVMMTYQLPSRDRETVLAQDLAALKAVQKQQPRFTEQQRKELSQEHPWILTGGLPDAINVTACTDCSGTKVKPVSPLFLKDKLHLQLPEEVDTTGHTARTSAASASSAPPSDDVAEAEEAERLPVRPSDEELEVTSSAEVCAEE</sequence>
<dbReference type="FunFam" id="3.30.450.20:FF:000004">
    <property type="entry name" value="Period circadian protein homolog 3"/>
    <property type="match status" value="1"/>
</dbReference>
<dbReference type="GO" id="GO:0001222">
    <property type="term" value="F:transcription corepressor binding"/>
    <property type="evidence" value="ECO:0007669"/>
    <property type="project" value="TreeGrafter"/>
</dbReference>
<dbReference type="PANTHER" id="PTHR11269">
    <property type="entry name" value="PERIOD CIRCADIAN PROTEIN"/>
    <property type="match status" value="1"/>
</dbReference>
<dbReference type="Pfam" id="PF21353">
    <property type="entry name" value="Per3-like_PAS-A"/>
    <property type="match status" value="1"/>
</dbReference>
<dbReference type="PROSITE" id="PS50112">
    <property type="entry name" value="PAS"/>
    <property type="match status" value="1"/>
</dbReference>
<evidence type="ECO:0000256" key="9">
    <source>
        <dbReference type="SAM" id="MobiDB-lite"/>
    </source>
</evidence>
<evidence type="ECO:0000313" key="12">
    <source>
        <dbReference type="RefSeq" id="XP_012685443.1"/>
    </source>
</evidence>
<feature type="region of interest" description="Disordered" evidence="9">
    <location>
        <begin position="1"/>
        <end position="151"/>
    </location>
</feature>
<feature type="compositionally biased region" description="Polar residues" evidence="9">
    <location>
        <begin position="1093"/>
        <end position="1103"/>
    </location>
</feature>
<feature type="compositionally biased region" description="Low complexity" evidence="9">
    <location>
        <begin position="108"/>
        <end position="133"/>
    </location>
</feature>
<gene>
    <name evidence="12" type="primary">per1a</name>
</gene>
<feature type="region of interest" description="Disordered" evidence="9">
    <location>
        <begin position="1143"/>
        <end position="1190"/>
    </location>
</feature>
<feature type="compositionally biased region" description="Low complexity" evidence="9">
    <location>
        <begin position="921"/>
        <end position="933"/>
    </location>
</feature>
<evidence type="ECO:0000259" key="10">
    <source>
        <dbReference type="PROSITE" id="PS50112"/>
    </source>
</evidence>
<feature type="region of interest" description="Disordered" evidence="9">
    <location>
        <begin position="526"/>
        <end position="558"/>
    </location>
</feature>
<evidence type="ECO:0000256" key="4">
    <source>
        <dbReference type="ARBA" id="ARBA00022737"/>
    </source>
</evidence>
<dbReference type="GO" id="GO:0005737">
    <property type="term" value="C:cytoplasm"/>
    <property type="evidence" value="ECO:0007669"/>
    <property type="project" value="UniProtKB-SubCell"/>
</dbReference>
<feature type="compositionally biased region" description="Low complexity" evidence="9">
    <location>
        <begin position="1162"/>
        <end position="1172"/>
    </location>
</feature>
<dbReference type="CTD" id="563926"/>
<evidence type="ECO:0000256" key="7">
    <source>
        <dbReference type="ARBA" id="ARBA00023163"/>
    </source>
</evidence>
<dbReference type="PANTHER" id="PTHR11269:SF8">
    <property type="entry name" value="PERIOD CIRCADIAN PROTEIN HOMOLOG 1"/>
    <property type="match status" value="1"/>
</dbReference>
<dbReference type="Proteomes" id="UP000515152">
    <property type="component" value="Chromosome 8"/>
</dbReference>
<dbReference type="SMART" id="SM00091">
    <property type="entry name" value="PAS"/>
    <property type="match status" value="2"/>
</dbReference>